<gene>
    <name evidence="2" type="ORF">ACBT_0265</name>
</gene>
<dbReference type="InterPro" id="IPR006058">
    <property type="entry name" value="2Fe2S_fd_BS"/>
</dbReference>
<feature type="domain" description="2Fe-2S ferredoxin-type" evidence="1">
    <location>
        <begin position="1"/>
        <end position="93"/>
    </location>
</feature>
<dbReference type="InterPro" id="IPR036010">
    <property type="entry name" value="2Fe-2S_ferredoxin-like_sf"/>
</dbReference>
<evidence type="ECO:0000313" key="2">
    <source>
        <dbReference type="EMBL" id="QKJ26245.1"/>
    </source>
</evidence>
<sequence length="105" mass="12242">MKYDVLVKDKDRSQKCLEDKNLMDSLYVYTDLVPKGCHNGACGVCKIKVHDGEFHKDKMNRKHVSQEEENNNILLACKVFPKADMKIEFIAREKNESKQQYRFGS</sequence>
<evidence type="ECO:0000259" key="1">
    <source>
        <dbReference type="PROSITE" id="PS51085"/>
    </source>
</evidence>
<dbReference type="SUPFAM" id="SSF54292">
    <property type="entry name" value="2Fe-2S ferredoxin-like"/>
    <property type="match status" value="1"/>
</dbReference>
<dbReference type="RefSeq" id="WP_024774218.1">
    <property type="nucleotide sequence ID" value="NZ_CP054051.1"/>
</dbReference>
<dbReference type="GO" id="GO:0051537">
    <property type="term" value="F:2 iron, 2 sulfur cluster binding"/>
    <property type="evidence" value="ECO:0007669"/>
    <property type="project" value="InterPro"/>
</dbReference>
<dbReference type="Proteomes" id="UP000509513">
    <property type="component" value="Chromosome"/>
</dbReference>
<dbReference type="InterPro" id="IPR012675">
    <property type="entry name" value="Beta-grasp_dom_sf"/>
</dbReference>
<dbReference type="Gene3D" id="3.10.20.30">
    <property type="match status" value="1"/>
</dbReference>
<dbReference type="PROSITE" id="PS51085">
    <property type="entry name" value="2FE2S_FER_2"/>
    <property type="match status" value="1"/>
</dbReference>
<dbReference type="CDD" id="cd00207">
    <property type="entry name" value="fer2"/>
    <property type="match status" value="1"/>
</dbReference>
<reference evidence="2 3" key="1">
    <citation type="submission" date="2020-05" db="EMBL/GenBank/DDBJ databases">
        <title>Complete genome sequencing of Campylobacter and Arcobacter type strains.</title>
        <authorList>
            <person name="Miller W.G."/>
            <person name="Yee E."/>
        </authorList>
    </citation>
    <scope>NUCLEOTIDE SEQUENCE [LARGE SCALE GENOMIC DNA]</scope>
    <source>
        <strain evidence="2 3">LMG 21996</strain>
    </source>
</reference>
<dbReference type="AlphaFoldDB" id="A0A7L5JM02"/>
<organism evidence="2 3">
    <name type="scientific">Aliarcobacter cibarius</name>
    <dbReference type="NCBI Taxonomy" id="255507"/>
    <lineage>
        <taxon>Bacteria</taxon>
        <taxon>Pseudomonadati</taxon>
        <taxon>Campylobacterota</taxon>
        <taxon>Epsilonproteobacteria</taxon>
        <taxon>Campylobacterales</taxon>
        <taxon>Arcobacteraceae</taxon>
        <taxon>Aliarcobacter</taxon>
    </lineage>
</organism>
<dbReference type="EMBL" id="CP054051">
    <property type="protein sequence ID" value="QKJ26245.1"/>
    <property type="molecule type" value="Genomic_DNA"/>
</dbReference>
<dbReference type="Pfam" id="PF00111">
    <property type="entry name" value="Fer2"/>
    <property type="match status" value="1"/>
</dbReference>
<evidence type="ECO:0000313" key="3">
    <source>
        <dbReference type="Proteomes" id="UP000509513"/>
    </source>
</evidence>
<proteinExistence type="predicted"/>
<name>A0A7L5JM02_9BACT</name>
<dbReference type="InterPro" id="IPR001041">
    <property type="entry name" value="2Fe-2S_ferredoxin-type"/>
</dbReference>
<protein>
    <submittedName>
        <fullName evidence="2">[2Fe-2S] iron-sulfur cluster binding domain-containing protein</fullName>
    </submittedName>
</protein>
<dbReference type="PROSITE" id="PS00197">
    <property type="entry name" value="2FE2S_FER_1"/>
    <property type="match status" value="1"/>
</dbReference>
<dbReference type="KEGG" id="acib:ACBT_0265"/>
<accession>A0A7L5JM02</accession>